<dbReference type="Pfam" id="PF02518">
    <property type="entry name" value="HATPase_c"/>
    <property type="match status" value="1"/>
</dbReference>
<keyword evidence="5" id="KW-0418">Kinase</keyword>
<dbReference type="InterPro" id="IPR013656">
    <property type="entry name" value="PAS_4"/>
</dbReference>
<dbReference type="InterPro" id="IPR004358">
    <property type="entry name" value="Sig_transdc_His_kin-like_C"/>
</dbReference>
<dbReference type="EMBL" id="JBHTAP010000001">
    <property type="protein sequence ID" value="MFC7235514.1"/>
    <property type="molecule type" value="Genomic_DNA"/>
</dbReference>
<dbReference type="PROSITE" id="PS50113">
    <property type="entry name" value="PAC"/>
    <property type="match status" value="1"/>
</dbReference>
<dbReference type="InterPro" id="IPR011006">
    <property type="entry name" value="CheY-like_superfamily"/>
</dbReference>
<dbReference type="InterPro" id="IPR005467">
    <property type="entry name" value="His_kinase_dom"/>
</dbReference>
<dbReference type="SMART" id="SM00091">
    <property type="entry name" value="PAS"/>
    <property type="match status" value="1"/>
</dbReference>
<keyword evidence="12" id="KW-0547">Nucleotide-binding</keyword>
<dbReference type="CDD" id="cd00082">
    <property type="entry name" value="HisKA"/>
    <property type="match status" value="1"/>
</dbReference>
<sequence length="496" mass="55460">MRTIVDDEEESEEASVESGMFRADASATDIDVLAVDDDIDQLDLTATYLEREREAFDVTTETDPTAVVDRLAEGSFDAVVSDYDMPLMNGLDVLDAIREEYPDLPFVLFTGKGSEEIASEAISKGVTDYLQKQTSPDQYSLLANRVRNAVEQYHASRALKRSEETFSKVVRNSSDVIGIVDTSGRFTYISPACEHTLGYEQAELVGESAFEYMPPSDRQTAMDEFFTAVENPDYKPVIEFQFEDPEGGWTHVEARGTNLFDDEVVNGFVVNARDVTEQKKREQALRQQNERLRDMRKVVSHDLKNPIGVTADALEMYRETGEGKWLDKIDNAAERMDALIDQVVALSADETTVSDLEQTSFKQVVKLAWETVPTENATLYVEDSKELEADPARLRQALENLIRNAVEHSRGEVDVRVGTTDEGIYFEDDGPGIDEEDRERVFESGYTTRTGNTGFGLSIVNQIVIGHGWEIAVSESDRGGARFEVTGITFQPTVYS</sequence>
<dbReference type="GO" id="GO:0000160">
    <property type="term" value="P:phosphorelay signal transduction system"/>
    <property type="evidence" value="ECO:0007669"/>
    <property type="project" value="UniProtKB-KW"/>
</dbReference>
<dbReference type="InterPro" id="IPR003661">
    <property type="entry name" value="HisK_dim/P_dom"/>
</dbReference>
<keyword evidence="12" id="KW-0067">ATP-binding</keyword>
<evidence type="ECO:0000256" key="6">
    <source>
        <dbReference type="ARBA" id="ARBA00023012"/>
    </source>
</evidence>
<keyword evidence="3 7" id="KW-0597">Phosphoprotein</keyword>
<dbReference type="SUPFAM" id="SSF52172">
    <property type="entry name" value="CheY-like"/>
    <property type="match status" value="1"/>
</dbReference>
<keyword evidence="13" id="KW-1185">Reference proteome</keyword>
<evidence type="ECO:0000256" key="5">
    <source>
        <dbReference type="ARBA" id="ARBA00022777"/>
    </source>
</evidence>
<dbReference type="SUPFAM" id="SSF55785">
    <property type="entry name" value="PYP-like sensor domain (PAS domain)"/>
    <property type="match status" value="1"/>
</dbReference>
<dbReference type="InterPro" id="IPR001789">
    <property type="entry name" value="Sig_transdc_resp-reg_receiver"/>
</dbReference>
<reference evidence="12 13" key="1">
    <citation type="journal article" date="2019" name="Int. J. Syst. Evol. Microbiol.">
        <title>The Global Catalogue of Microorganisms (GCM) 10K type strain sequencing project: providing services to taxonomists for standard genome sequencing and annotation.</title>
        <authorList>
            <consortium name="The Broad Institute Genomics Platform"/>
            <consortium name="The Broad Institute Genome Sequencing Center for Infectious Disease"/>
            <person name="Wu L."/>
            <person name="Ma J."/>
        </authorList>
    </citation>
    <scope>NUCLEOTIDE SEQUENCE [LARGE SCALE GENOMIC DNA]</scope>
    <source>
        <strain evidence="12 13">DT85</strain>
    </source>
</reference>
<dbReference type="InterPro" id="IPR000700">
    <property type="entry name" value="PAS-assoc_C"/>
</dbReference>
<dbReference type="CDD" id="cd00156">
    <property type="entry name" value="REC"/>
    <property type="match status" value="1"/>
</dbReference>
<dbReference type="RefSeq" id="WP_276233647.1">
    <property type="nucleotide sequence ID" value="NZ_CP119802.1"/>
</dbReference>
<keyword evidence="4" id="KW-0808">Transferase</keyword>
<dbReference type="Proteomes" id="UP001596398">
    <property type="component" value="Unassembled WGS sequence"/>
</dbReference>
<keyword evidence="6" id="KW-0902">Two-component regulatory system</keyword>
<dbReference type="CDD" id="cd00130">
    <property type="entry name" value="PAS"/>
    <property type="match status" value="1"/>
</dbReference>
<proteinExistence type="predicted"/>
<dbReference type="SUPFAM" id="SSF55874">
    <property type="entry name" value="ATPase domain of HSP90 chaperone/DNA topoisomerase II/histidine kinase"/>
    <property type="match status" value="1"/>
</dbReference>
<evidence type="ECO:0000256" key="1">
    <source>
        <dbReference type="ARBA" id="ARBA00000085"/>
    </source>
</evidence>
<protein>
    <recommendedName>
        <fullName evidence="2">histidine kinase</fullName>
        <ecNumber evidence="2">2.7.13.3</ecNumber>
    </recommendedName>
</protein>
<dbReference type="EC" id="2.7.13.3" evidence="2"/>
<dbReference type="NCBIfam" id="TIGR00229">
    <property type="entry name" value="sensory_box"/>
    <property type="match status" value="1"/>
</dbReference>
<feature type="domain" description="PAC" evidence="11">
    <location>
        <begin position="236"/>
        <end position="287"/>
    </location>
</feature>
<dbReference type="Gene3D" id="3.40.50.2300">
    <property type="match status" value="1"/>
</dbReference>
<feature type="domain" description="Response regulatory" evidence="9">
    <location>
        <begin position="31"/>
        <end position="147"/>
    </location>
</feature>
<dbReference type="GO" id="GO:0005524">
    <property type="term" value="F:ATP binding"/>
    <property type="evidence" value="ECO:0007669"/>
    <property type="project" value="UniProtKB-KW"/>
</dbReference>
<dbReference type="Pfam" id="PF00512">
    <property type="entry name" value="HisKA"/>
    <property type="match status" value="1"/>
</dbReference>
<feature type="domain" description="PAS" evidence="10">
    <location>
        <begin position="162"/>
        <end position="232"/>
    </location>
</feature>
<dbReference type="InterPro" id="IPR000014">
    <property type="entry name" value="PAS"/>
</dbReference>
<comment type="catalytic activity">
    <reaction evidence="1">
        <text>ATP + protein L-histidine = ADP + protein N-phospho-L-histidine.</text>
        <dbReference type="EC" id="2.7.13.3"/>
    </reaction>
</comment>
<dbReference type="PROSITE" id="PS50109">
    <property type="entry name" value="HIS_KIN"/>
    <property type="match status" value="1"/>
</dbReference>
<evidence type="ECO:0000256" key="2">
    <source>
        <dbReference type="ARBA" id="ARBA00012438"/>
    </source>
</evidence>
<dbReference type="InterPro" id="IPR036890">
    <property type="entry name" value="HATPase_C_sf"/>
</dbReference>
<evidence type="ECO:0000256" key="7">
    <source>
        <dbReference type="PROSITE-ProRule" id="PRU00169"/>
    </source>
</evidence>
<dbReference type="InterPro" id="IPR003594">
    <property type="entry name" value="HATPase_dom"/>
</dbReference>
<dbReference type="PROSITE" id="PS50110">
    <property type="entry name" value="RESPONSE_REGULATORY"/>
    <property type="match status" value="1"/>
</dbReference>
<feature type="domain" description="Histidine kinase" evidence="8">
    <location>
        <begin position="298"/>
        <end position="486"/>
    </location>
</feature>
<dbReference type="AlphaFoldDB" id="A0ABD5ZPI1"/>
<evidence type="ECO:0000259" key="10">
    <source>
        <dbReference type="PROSITE" id="PS50112"/>
    </source>
</evidence>
<dbReference type="Gene3D" id="3.30.565.10">
    <property type="entry name" value="Histidine kinase-like ATPase, C-terminal domain"/>
    <property type="match status" value="1"/>
</dbReference>
<dbReference type="Pfam" id="PF00072">
    <property type="entry name" value="Response_reg"/>
    <property type="match status" value="1"/>
</dbReference>
<dbReference type="PANTHER" id="PTHR43711">
    <property type="entry name" value="TWO-COMPONENT HISTIDINE KINASE"/>
    <property type="match status" value="1"/>
</dbReference>
<dbReference type="SMART" id="SM00387">
    <property type="entry name" value="HATPase_c"/>
    <property type="match status" value="1"/>
</dbReference>
<evidence type="ECO:0000259" key="9">
    <source>
        <dbReference type="PROSITE" id="PS50110"/>
    </source>
</evidence>
<dbReference type="SMART" id="SM00448">
    <property type="entry name" value="REC"/>
    <property type="match status" value="1"/>
</dbReference>
<evidence type="ECO:0000256" key="4">
    <source>
        <dbReference type="ARBA" id="ARBA00022679"/>
    </source>
</evidence>
<evidence type="ECO:0000313" key="13">
    <source>
        <dbReference type="Proteomes" id="UP001596398"/>
    </source>
</evidence>
<dbReference type="InterPro" id="IPR050736">
    <property type="entry name" value="Sensor_HK_Regulatory"/>
</dbReference>
<name>A0ABD5ZPI1_9EURY</name>
<evidence type="ECO:0000259" key="8">
    <source>
        <dbReference type="PROSITE" id="PS50109"/>
    </source>
</evidence>
<dbReference type="Gene3D" id="3.30.450.20">
    <property type="entry name" value="PAS domain"/>
    <property type="match status" value="1"/>
</dbReference>
<dbReference type="InterPro" id="IPR035965">
    <property type="entry name" value="PAS-like_dom_sf"/>
</dbReference>
<dbReference type="PRINTS" id="PR00344">
    <property type="entry name" value="BCTRLSENSOR"/>
</dbReference>
<comment type="caution">
    <text evidence="12">The sequence shown here is derived from an EMBL/GenBank/DDBJ whole genome shotgun (WGS) entry which is preliminary data.</text>
</comment>
<dbReference type="SUPFAM" id="SSF47384">
    <property type="entry name" value="Homodimeric domain of signal transducing histidine kinase"/>
    <property type="match status" value="1"/>
</dbReference>
<evidence type="ECO:0000256" key="3">
    <source>
        <dbReference type="ARBA" id="ARBA00022553"/>
    </source>
</evidence>
<evidence type="ECO:0000259" key="11">
    <source>
        <dbReference type="PROSITE" id="PS50113"/>
    </source>
</evidence>
<dbReference type="Pfam" id="PF08448">
    <property type="entry name" value="PAS_4"/>
    <property type="match status" value="1"/>
</dbReference>
<feature type="modified residue" description="4-aspartylphosphate" evidence="7">
    <location>
        <position position="82"/>
    </location>
</feature>
<dbReference type="GeneID" id="79267209"/>
<evidence type="ECO:0000313" key="12">
    <source>
        <dbReference type="EMBL" id="MFC7235514.1"/>
    </source>
</evidence>
<dbReference type="GO" id="GO:0004673">
    <property type="term" value="F:protein histidine kinase activity"/>
    <property type="evidence" value="ECO:0007669"/>
    <property type="project" value="UniProtKB-EC"/>
</dbReference>
<dbReference type="SMART" id="SM00388">
    <property type="entry name" value="HisKA"/>
    <property type="match status" value="1"/>
</dbReference>
<dbReference type="InterPro" id="IPR036097">
    <property type="entry name" value="HisK_dim/P_sf"/>
</dbReference>
<dbReference type="PROSITE" id="PS50112">
    <property type="entry name" value="PAS"/>
    <property type="match status" value="1"/>
</dbReference>
<organism evidence="12 13">
    <name type="scientific">Halosegnis marinus</name>
    <dbReference type="NCBI Taxonomy" id="3034023"/>
    <lineage>
        <taxon>Archaea</taxon>
        <taxon>Methanobacteriati</taxon>
        <taxon>Methanobacteriota</taxon>
        <taxon>Stenosarchaea group</taxon>
        <taxon>Halobacteria</taxon>
        <taxon>Halobacteriales</taxon>
        <taxon>Natronomonadaceae</taxon>
        <taxon>Halosegnis</taxon>
    </lineage>
</organism>
<dbReference type="PANTHER" id="PTHR43711:SF1">
    <property type="entry name" value="HISTIDINE KINASE 1"/>
    <property type="match status" value="1"/>
</dbReference>
<accession>A0ABD5ZPI1</accession>
<dbReference type="Gene3D" id="1.10.287.130">
    <property type="match status" value="1"/>
</dbReference>
<gene>
    <name evidence="12" type="ORF">ACFQJ4_09335</name>
</gene>